<dbReference type="Gene3D" id="3.40.220.10">
    <property type="entry name" value="Leucine Aminopeptidase, subunit E, domain 1"/>
    <property type="match status" value="1"/>
</dbReference>
<dbReference type="PANTHER" id="PTHR11106:SF27">
    <property type="entry name" value="MACRO DOMAIN-CONTAINING PROTEIN"/>
    <property type="match status" value="1"/>
</dbReference>
<evidence type="ECO:0000313" key="3">
    <source>
        <dbReference type="Proteomes" id="UP000823904"/>
    </source>
</evidence>
<dbReference type="InterPro" id="IPR002589">
    <property type="entry name" value="Macro_dom"/>
</dbReference>
<dbReference type="PROSITE" id="PS51154">
    <property type="entry name" value="MACRO"/>
    <property type="match status" value="1"/>
</dbReference>
<comment type="caution">
    <text evidence="2">The sequence shown here is derived from an EMBL/GenBank/DDBJ whole genome shotgun (WGS) entry which is preliminary data.</text>
</comment>
<dbReference type="GO" id="GO:0016787">
    <property type="term" value="F:hydrolase activity"/>
    <property type="evidence" value="ECO:0007669"/>
    <property type="project" value="UniProtKB-KW"/>
</dbReference>
<dbReference type="CDD" id="cd02908">
    <property type="entry name" value="Macro_OAADPr_deacetylase"/>
    <property type="match status" value="1"/>
</dbReference>
<organism evidence="2 3">
    <name type="scientific">Candidatus Anaerostipes avistercoris</name>
    <dbReference type="NCBI Taxonomy" id="2838462"/>
    <lineage>
        <taxon>Bacteria</taxon>
        <taxon>Bacillati</taxon>
        <taxon>Bacillota</taxon>
        <taxon>Clostridia</taxon>
        <taxon>Lachnospirales</taxon>
        <taxon>Lachnospiraceae</taxon>
        <taxon>Anaerostipes</taxon>
    </lineage>
</organism>
<dbReference type="InterPro" id="IPR043472">
    <property type="entry name" value="Macro_dom-like"/>
</dbReference>
<dbReference type="EMBL" id="DWWD01000048">
    <property type="protein sequence ID" value="HJC51566.1"/>
    <property type="molecule type" value="Genomic_DNA"/>
</dbReference>
<feature type="domain" description="Macro" evidence="1">
    <location>
        <begin position="83"/>
        <end position="277"/>
    </location>
</feature>
<reference evidence="2" key="2">
    <citation type="submission" date="2021-04" db="EMBL/GenBank/DDBJ databases">
        <authorList>
            <person name="Gilroy R."/>
        </authorList>
    </citation>
    <scope>NUCLEOTIDE SEQUENCE</scope>
    <source>
        <strain evidence="2">ChiSjej3B21-8574</strain>
    </source>
</reference>
<evidence type="ECO:0000259" key="1">
    <source>
        <dbReference type="PROSITE" id="PS51154"/>
    </source>
</evidence>
<dbReference type="Pfam" id="PF01661">
    <property type="entry name" value="Macro"/>
    <property type="match status" value="1"/>
</dbReference>
<name>A0A9D2PK69_9FIRM</name>
<gene>
    <name evidence="2" type="ORF">H9754_13510</name>
</gene>
<keyword evidence="2" id="KW-0378">Hydrolase</keyword>
<dbReference type="SMART" id="SM00506">
    <property type="entry name" value="A1pp"/>
    <property type="match status" value="1"/>
</dbReference>
<reference evidence="2" key="1">
    <citation type="journal article" date="2021" name="PeerJ">
        <title>Extensive microbial diversity within the chicken gut microbiome revealed by metagenomics and culture.</title>
        <authorList>
            <person name="Gilroy R."/>
            <person name="Ravi A."/>
            <person name="Getino M."/>
            <person name="Pursley I."/>
            <person name="Horton D.L."/>
            <person name="Alikhan N.F."/>
            <person name="Baker D."/>
            <person name="Gharbi K."/>
            <person name="Hall N."/>
            <person name="Watson M."/>
            <person name="Adriaenssens E.M."/>
            <person name="Foster-Nyarko E."/>
            <person name="Jarju S."/>
            <person name="Secka A."/>
            <person name="Antonio M."/>
            <person name="Oren A."/>
            <person name="Chaudhuri R.R."/>
            <person name="La Ragione R."/>
            <person name="Hildebrand F."/>
            <person name="Pallen M.J."/>
        </authorList>
    </citation>
    <scope>NUCLEOTIDE SEQUENCE</scope>
    <source>
        <strain evidence="2">ChiSjej3B21-8574</strain>
    </source>
</reference>
<sequence length="277" mass="31965">MKFSDQEERLDYLLKEFKEDSVQYRDLEVDDDYDSRRMALRSLMNIRMPGEMPEEVLKVQDEFLEEEAKKKGIVTLSDIQTIQEEYQSSHPYADKISIWKGDITRLAAGAIVNAANSQMLGCFIPCHRCIDNAIHSAAGIELREECNCRMNQKRVRFGQQYEEPTGRAMLTKGYNLPAEHVIHTVGPIVGYRLNRKLKNDLKNCYESVLKCCVENNIRSVAFCCISTGEFHFPNDEAAKIAVKTVSDFLDHHAGDFDRVIFNVFKDIDEQYYKELLI</sequence>
<dbReference type="PANTHER" id="PTHR11106">
    <property type="entry name" value="GANGLIOSIDE INDUCED DIFFERENTIATION ASSOCIATED PROTEIN 2-RELATED"/>
    <property type="match status" value="1"/>
</dbReference>
<dbReference type="Proteomes" id="UP000823904">
    <property type="component" value="Unassembled WGS sequence"/>
</dbReference>
<dbReference type="SUPFAM" id="SSF52949">
    <property type="entry name" value="Macro domain-like"/>
    <property type="match status" value="1"/>
</dbReference>
<accession>A0A9D2PK69</accession>
<proteinExistence type="predicted"/>
<dbReference type="NCBIfam" id="NF003163">
    <property type="entry name" value="PRK04143.1"/>
    <property type="match status" value="1"/>
</dbReference>
<protein>
    <submittedName>
        <fullName evidence="2">Protein-ADP-ribose hydrolase</fullName>
    </submittedName>
</protein>
<dbReference type="AlphaFoldDB" id="A0A9D2PK69"/>
<evidence type="ECO:0000313" key="2">
    <source>
        <dbReference type="EMBL" id="HJC51566.1"/>
    </source>
</evidence>